<comment type="caution">
    <text evidence="2">The sequence shown here is derived from an EMBL/GenBank/DDBJ whole genome shotgun (WGS) entry which is preliminary data.</text>
</comment>
<dbReference type="SUPFAM" id="SSF53474">
    <property type="entry name" value="alpha/beta-Hydrolases"/>
    <property type="match status" value="1"/>
</dbReference>
<gene>
    <name evidence="2" type="ORF">Pla52o_55840</name>
</gene>
<keyword evidence="3" id="KW-1185">Reference proteome</keyword>
<proteinExistence type="predicted"/>
<dbReference type="InterPro" id="IPR029058">
    <property type="entry name" value="AB_hydrolase_fold"/>
</dbReference>
<evidence type="ECO:0000313" key="3">
    <source>
        <dbReference type="Proteomes" id="UP000316304"/>
    </source>
</evidence>
<dbReference type="InterPro" id="IPR008391">
    <property type="entry name" value="AXE1_dom"/>
</dbReference>
<dbReference type="RefSeq" id="WP_231612661.1">
    <property type="nucleotide sequence ID" value="NZ_SJPT01000017.1"/>
</dbReference>
<reference evidence="2 3" key="1">
    <citation type="submission" date="2019-02" db="EMBL/GenBank/DDBJ databases">
        <title>Deep-cultivation of Planctomycetes and their phenomic and genomic characterization uncovers novel biology.</title>
        <authorList>
            <person name="Wiegand S."/>
            <person name="Jogler M."/>
            <person name="Boedeker C."/>
            <person name="Pinto D."/>
            <person name="Vollmers J."/>
            <person name="Rivas-Marin E."/>
            <person name="Kohn T."/>
            <person name="Peeters S.H."/>
            <person name="Heuer A."/>
            <person name="Rast P."/>
            <person name="Oberbeckmann S."/>
            <person name="Bunk B."/>
            <person name="Jeske O."/>
            <person name="Meyerdierks A."/>
            <person name="Storesund J.E."/>
            <person name="Kallscheuer N."/>
            <person name="Luecker S."/>
            <person name="Lage O.M."/>
            <person name="Pohl T."/>
            <person name="Merkel B.J."/>
            <person name="Hornburger P."/>
            <person name="Mueller R.-W."/>
            <person name="Bruemmer F."/>
            <person name="Labrenz M."/>
            <person name="Spormann A.M."/>
            <person name="Op Den Camp H."/>
            <person name="Overmann J."/>
            <person name="Amann R."/>
            <person name="Jetten M.S.M."/>
            <person name="Mascher T."/>
            <person name="Medema M.H."/>
            <person name="Devos D.P."/>
            <person name="Kaster A.-K."/>
            <person name="Ovreas L."/>
            <person name="Rohde M."/>
            <person name="Galperin M.Y."/>
            <person name="Jogler C."/>
        </authorList>
    </citation>
    <scope>NUCLEOTIDE SEQUENCE [LARGE SCALE GENOMIC DNA]</scope>
    <source>
        <strain evidence="2 3">Pla52o</strain>
    </source>
</reference>
<organism evidence="2 3">
    <name type="scientific">Novipirellula galeiformis</name>
    <dbReference type="NCBI Taxonomy" id="2528004"/>
    <lineage>
        <taxon>Bacteria</taxon>
        <taxon>Pseudomonadati</taxon>
        <taxon>Planctomycetota</taxon>
        <taxon>Planctomycetia</taxon>
        <taxon>Pirellulales</taxon>
        <taxon>Pirellulaceae</taxon>
        <taxon>Novipirellula</taxon>
    </lineage>
</organism>
<dbReference type="PANTHER" id="PTHR22946:SF8">
    <property type="entry name" value="ACETYL XYLAN ESTERASE DOMAIN-CONTAINING PROTEIN"/>
    <property type="match status" value="1"/>
</dbReference>
<name>A0A5C6BII8_9BACT</name>
<dbReference type="Pfam" id="PF05448">
    <property type="entry name" value="AXE1"/>
    <property type="match status" value="1"/>
</dbReference>
<dbReference type="AlphaFoldDB" id="A0A5C6BII8"/>
<dbReference type="Proteomes" id="UP000316304">
    <property type="component" value="Unassembled WGS sequence"/>
</dbReference>
<accession>A0A5C6BII8</accession>
<protein>
    <submittedName>
        <fullName evidence="2">Acetyl xylan esterase (AXE1)</fullName>
    </submittedName>
</protein>
<sequence>MTSSFSASYLMKHFIAIAVLLCFFVAVFAPVIASAEDVRHQPLKDLNGYFPFHPPESLEQWEQRKEQVRRRVLVATGLWPMPTKTPLNPVVHGKIQRDGYTVEKVYFESAPGFFVTGNLYRPTHIQGKVPGVMLAHGHRKDARLDMTPESTLRSQIADGAERFERAGRSTYQSQCRQLALMGCVVWQWDMLGDSDSIQLSRELVHKFAKQRPEMNKTKDWGLFSPQAEAHCQNVMGLQTLNAVRGLDFLLSLPEVDPQRVAVTGASGGGTQAMVLAAIDDRIKLSFPVVMVSTAMQGGCTCENASLLRVNTGNVEFAALAAPRPQGMNTANDWTKEMATKGFPELQQLYAAYGKQHDVFLKRGEHFPHNYNAVTRSAFYTFLNKHFKLGSQAPVIEHDFDPLPPEQLTVWDDQHPAPKAADPEFERNLLAWLNEDAERQLRDAAATPEGLRDVILPAVEVTIGRTYANAGDVTWELKDEHDHGDYVKRTGTLLNKTYGEEVNVVWLCPKQPSGRLVLWLDDHGKAAVCSDDGSVNPEVQKLVQAGAAVVGADLFLQRGEAVKQARVVGNPREFAGYTFGYNHALFAQRTHDVLSIVRFLRHADGVPCENPVKTIAVTGWHGSGPIVAAAGALAGDAIDRTAIDTQGVRFGHLLDYRDPMFLPGGAKYLDLPGLIALHAPHPLWLAGEGSQPALISAAYHDASQVDGLVTFAGEAAKQQAAASEWLLK</sequence>
<dbReference type="Gene3D" id="3.40.50.1820">
    <property type="entry name" value="alpha/beta hydrolase"/>
    <property type="match status" value="2"/>
</dbReference>
<evidence type="ECO:0000313" key="2">
    <source>
        <dbReference type="EMBL" id="TWU11146.1"/>
    </source>
</evidence>
<dbReference type="PANTHER" id="PTHR22946">
    <property type="entry name" value="DIENELACTONE HYDROLASE DOMAIN-CONTAINING PROTEIN-RELATED"/>
    <property type="match status" value="1"/>
</dbReference>
<dbReference type="InterPro" id="IPR050261">
    <property type="entry name" value="FrsA_esterase"/>
</dbReference>
<evidence type="ECO:0000259" key="1">
    <source>
        <dbReference type="Pfam" id="PF05448"/>
    </source>
</evidence>
<dbReference type="EMBL" id="SJPT01000017">
    <property type="protein sequence ID" value="TWU11146.1"/>
    <property type="molecule type" value="Genomic_DNA"/>
</dbReference>
<feature type="domain" description="Acetyl xylan esterase" evidence="1">
    <location>
        <begin position="240"/>
        <end position="288"/>
    </location>
</feature>